<dbReference type="RefSeq" id="WP_106344571.1">
    <property type="nucleotide sequence ID" value="NZ_PVNE01000006.1"/>
</dbReference>
<dbReference type="PANTHER" id="PTHR38664">
    <property type="entry name" value="SLR0058 PROTEIN"/>
    <property type="match status" value="1"/>
</dbReference>
<name>A0A2T0LGW1_9BACL</name>
<proteinExistence type="predicted"/>
<dbReference type="EMBL" id="PVNE01000006">
    <property type="protein sequence ID" value="PRX41521.1"/>
    <property type="molecule type" value="Genomic_DNA"/>
</dbReference>
<dbReference type="AlphaFoldDB" id="A0A2T0LGW1"/>
<comment type="caution">
    <text evidence="1">The sequence shown here is derived from an EMBL/GenBank/DDBJ whole genome shotgun (WGS) entry which is preliminary data.</text>
</comment>
<accession>A0A2T0LGW1</accession>
<dbReference type="InterPro" id="IPR008769">
    <property type="entry name" value="PhaF_PhaI"/>
</dbReference>
<evidence type="ECO:0000313" key="2">
    <source>
        <dbReference type="Proteomes" id="UP000237797"/>
    </source>
</evidence>
<dbReference type="Proteomes" id="UP000237797">
    <property type="component" value="Unassembled WGS sequence"/>
</dbReference>
<dbReference type="NCBIfam" id="NF047773">
    <property type="entry name" value="phas_rel_Lepto"/>
    <property type="match status" value="1"/>
</dbReference>
<keyword evidence="2" id="KW-1185">Reference proteome</keyword>
<reference evidence="1 2" key="1">
    <citation type="submission" date="2018-03" db="EMBL/GenBank/DDBJ databases">
        <title>Genomic Encyclopedia of Archaeal and Bacterial Type Strains, Phase II (KMG-II): from individual species to whole genera.</title>
        <authorList>
            <person name="Goeker M."/>
        </authorList>
    </citation>
    <scope>NUCLEOTIDE SEQUENCE [LARGE SCALE GENOMIC DNA]</scope>
    <source>
        <strain evidence="1 2">DSM 44946</strain>
    </source>
</reference>
<protein>
    <submittedName>
        <fullName evidence="1">Polyhydroxyalkanoate synthesis regulator phasin</fullName>
    </submittedName>
</protein>
<gene>
    <name evidence="1" type="ORF">CLV97_106135</name>
</gene>
<dbReference type="OrthoDB" id="191894at2"/>
<sequence length="97" mass="11252">MKDLAKKGLSLGLGLLVMTKEQVEKAVDELVKKGKISADESKKMVNRLIETGEREREHLDEVLRERVKNILSELDIPSKKELEALEERVRRLEERQE</sequence>
<dbReference type="Pfam" id="PF05597">
    <property type="entry name" value="Phasin"/>
    <property type="match status" value="1"/>
</dbReference>
<evidence type="ECO:0000313" key="1">
    <source>
        <dbReference type="EMBL" id="PRX41521.1"/>
    </source>
</evidence>
<dbReference type="PANTHER" id="PTHR38664:SF1">
    <property type="entry name" value="SLR0058 PROTEIN"/>
    <property type="match status" value="1"/>
</dbReference>
<organism evidence="1 2">
    <name type="scientific">Planifilum fimeticola</name>
    <dbReference type="NCBI Taxonomy" id="201975"/>
    <lineage>
        <taxon>Bacteria</taxon>
        <taxon>Bacillati</taxon>
        <taxon>Bacillota</taxon>
        <taxon>Bacilli</taxon>
        <taxon>Bacillales</taxon>
        <taxon>Thermoactinomycetaceae</taxon>
        <taxon>Planifilum</taxon>
    </lineage>
</organism>